<comment type="catalytic activity">
    <reaction evidence="3">
        <text>RX + glutathione = an S-substituted glutathione + a halide anion + H(+)</text>
        <dbReference type="Rhea" id="RHEA:16437"/>
        <dbReference type="ChEBI" id="CHEBI:15378"/>
        <dbReference type="ChEBI" id="CHEBI:16042"/>
        <dbReference type="ChEBI" id="CHEBI:17792"/>
        <dbReference type="ChEBI" id="CHEBI:57925"/>
        <dbReference type="ChEBI" id="CHEBI:90779"/>
        <dbReference type="EC" id="2.5.1.18"/>
    </reaction>
</comment>
<dbReference type="EC" id="1.20.4.2" evidence="3"/>
<keyword evidence="3" id="KW-0808">Transferase</keyword>
<dbReference type="Gene3D" id="3.40.30.10">
    <property type="entry name" value="Glutaredoxin"/>
    <property type="match status" value="1"/>
</dbReference>
<dbReference type="InterPro" id="IPR050983">
    <property type="entry name" value="GST_Omega/HSP26"/>
</dbReference>
<reference evidence="7" key="1">
    <citation type="submission" date="2025-08" db="UniProtKB">
        <authorList>
            <consortium name="RefSeq"/>
        </authorList>
    </citation>
    <scope>IDENTIFICATION</scope>
</reference>
<evidence type="ECO:0000259" key="4">
    <source>
        <dbReference type="PROSITE" id="PS50404"/>
    </source>
</evidence>
<dbReference type="SUPFAM" id="SSF47616">
    <property type="entry name" value="GST C-terminal domain-like"/>
    <property type="match status" value="1"/>
</dbReference>
<feature type="domain" description="GST C-terminal" evidence="5">
    <location>
        <begin position="102"/>
        <end position="222"/>
    </location>
</feature>
<protein>
    <recommendedName>
        <fullName evidence="3">Glutathione S-transferase omega</fullName>
        <shortName evidence="3">GSTO</shortName>
        <ecNumber evidence="3">1.20.4.2</ecNumber>
        <ecNumber evidence="3">1.8.5.1</ecNumber>
        <ecNumber evidence="3">2.5.1.18</ecNumber>
    </recommendedName>
    <alternativeName>
        <fullName evidence="3">Glutathione-dependent dehydroascorbate reductase</fullName>
    </alternativeName>
    <alternativeName>
        <fullName evidence="3">Monomethylarsonic acid reductase</fullName>
    </alternativeName>
</protein>
<dbReference type="InterPro" id="IPR005442">
    <property type="entry name" value="GST_omega"/>
</dbReference>
<dbReference type="Pfam" id="PF13410">
    <property type="entry name" value="GST_C_2"/>
    <property type="match status" value="1"/>
</dbReference>
<proteinExistence type="inferred from homology"/>
<dbReference type="EC" id="1.8.5.1" evidence="3"/>
<accession>A0ABM1DUC4</accession>
<comment type="function">
    <text evidence="3">Exhibits glutathione-dependent thiol transferase activity. Has high dehydroascorbate reductase activity and may contribute to the recycling of ascorbic acid. Participates in the biotransformation of inorganic arsenic and reduces monomethylarsonic acid (MMA).</text>
</comment>
<dbReference type="PROSITE" id="PS50405">
    <property type="entry name" value="GST_CTER"/>
    <property type="match status" value="1"/>
</dbReference>
<dbReference type="Proteomes" id="UP000695022">
    <property type="component" value="Unplaced"/>
</dbReference>
<feature type="domain" description="GST N-terminal" evidence="4">
    <location>
        <begin position="19"/>
        <end position="97"/>
    </location>
</feature>
<dbReference type="SFLD" id="SFLDG00358">
    <property type="entry name" value="Main_(cytGST)"/>
    <property type="match status" value="1"/>
</dbReference>
<dbReference type="SFLD" id="SFLDS00019">
    <property type="entry name" value="Glutathione_Transferase_(cytos"/>
    <property type="match status" value="1"/>
</dbReference>
<dbReference type="GeneID" id="106806192"/>
<organism evidence="6 7">
    <name type="scientific">Priapulus caudatus</name>
    <name type="common">Priapulid worm</name>
    <dbReference type="NCBI Taxonomy" id="37621"/>
    <lineage>
        <taxon>Eukaryota</taxon>
        <taxon>Metazoa</taxon>
        <taxon>Ecdysozoa</taxon>
        <taxon>Scalidophora</taxon>
        <taxon>Priapulida</taxon>
        <taxon>Priapulimorpha</taxon>
        <taxon>Priapulimorphida</taxon>
        <taxon>Priapulidae</taxon>
        <taxon>Priapulus</taxon>
    </lineage>
</organism>
<name>A0ABM1DUC4_PRICU</name>
<comment type="similarity">
    <text evidence="1 3">Belongs to the GST superfamily. Omega family.</text>
</comment>
<dbReference type="RefSeq" id="XP_014663545.1">
    <property type="nucleotide sequence ID" value="XM_014808059.1"/>
</dbReference>
<gene>
    <name evidence="7" type="primary">LOC106806192</name>
</gene>
<dbReference type="PANTHER" id="PTHR43968">
    <property type="match status" value="1"/>
</dbReference>
<evidence type="ECO:0000313" key="7">
    <source>
        <dbReference type="RefSeq" id="XP_014663545.1"/>
    </source>
</evidence>
<dbReference type="Pfam" id="PF13417">
    <property type="entry name" value="GST_N_3"/>
    <property type="match status" value="1"/>
</dbReference>
<keyword evidence="2 3" id="KW-0560">Oxidoreductase</keyword>
<dbReference type="InterPro" id="IPR036249">
    <property type="entry name" value="Thioredoxin-like_sf"/>
</dbReference>
<evidence type="ECO:0000256" key="2">
    <source>
        <dbReference type="ARBA" id="ARBA00023002"/>
    </source>
</evidence>
<dbReference type="PROSITE" id="PS50404">
    <property type="entry name" value="GST_NTER"/>
    <property type="match status" value="1"/>
</dbReference>
<dbReference type="SUPFAM" id="SSF52833">
    <property type="entry name" value="Thioredoxin-like"/>
    <property type="match status" value="1"/>
</dbReference>
<dbReference type="InterPro" id="IPR004045">
    <property type="entry name" value="Glutathione_S-Trfase_N"/>
</dbReference>
<evidence type="ECO:0000256" key="3">
    <source>
        <dbReference type="RuleBase" id="RU368071"/>
    </source>
</evidence>
<dbReference type="InterPro" id="IPR010987">
    <property type="entry name" value="Glutathione-S-Trfase_C-like"/>
</dbReference>
<dbReference type="Gene3D" id="1.20.1050.10">
    <property type="match status" value="1"/>
</dbReference>
<comment type="catalytic activity">
    <reaction evidence="3">
        <text>methylarsonate + 2 glutathione + H(+) = methylarsonous acid + glutathione disulfide + H2O</text>
        <dbReference type="Rhea" id="RHEA:15969"/>
        <dbReference type="ChEBI" id="CHEBI:15377"/>
        <dbReference type="ChEBI" id="CHEBI:15378"/>
        <dbReference type="ChEBI" id="CHEBI:17826"/>
        <dbReference type="ChEBI" id="CHEBI:33409"/>
        <dbReference type="ChEBI" id="CHEBI:57925"/>
        <dbReference type="ChEBI" id="CHEBI:58297"/>
        <dbReference type="EC" id="1.20.4.2"/>
    </reaction>
</comment>
<keyword evidence="6" id="KW-1185">Reference proteome</keyword>
<dbReference type="PANTHER" id="PTHR43968:SF6">
    <property type="entry name" value="GLUTATHIONE S-TRANSFERASE OMEGA"/>
    <property type="match status" value="1"/>
</dbReference>
<evidence type="ECO:0000259" key="5">
    <source>
        <dbReference type="PROSITE" id="PS50405"/>
    </source>
</evidence>
<dbReference type="InterPro" id="IPR040079">
    <property type="entry name" value="Glutathione_S-Trfase"/>
</dbReference>
<dbReference type="PRINTS" id="PR01625">
    <property type="entry name" value="GSTRNSFRASEO"/>
</dbReference>
<evidence type="ECO:0000313" key="6">
    <source>
        <dbReference type="Proteomes" id="UP000695022"/>
    </source>
</evidence>
<dbReference type="InterPro" id="IPR036282">
    <property type="entry name" value="Glutathione-S-Trfase_C_sf"/>
</dbReference>
<sequence length="252" mass="28215">MSAKALVAGDPRPPPPGKGVLRLYSMPFSPFAQRTRLVLAAKKIPYEVVNVNTYFKPEWLKDVAPLARVPILEQDGVVIYESLACNNYLDEAYPESRLRAKDAYLRARENMVVEMSGKVMSGLIQVALRNQIEDGVICIAEGIDLLEKELSQPFFSGNKVGMLDYNIWPVIERLPALERLQPLAKVWSDNKHAKLTAWAERMHQDGAVKQCEFSAETHATYMKRTLAGDIRAPDTCAQETFTGYPNLSRSTG</sequence>
<evidence type="ECO:0000256" key="1">
    <source>
        <dbReference type="ARBA" id="ARBA00011067"/>
    </source>
</evidence>
<comment type="catalytic activity">
    <reaction evidence="3">
        <text>L-dehydroascorbate + 2 glutathione = glutathione disulfide + L-ascorbate</text>
        <dbReference type="Rhea" id="RHEA:24424"/>
        <dbReference type="ChEBI" id="CHEBI:38290"/>
        <dbReference type="ChEBI" id="CHEBI:57925"/>
        <dbReference type="ChEBI" id="CHEBI:58297"/>
        <dbReference type="ChEBI" id="CHEBI:58539"/>
        <dbReference type="EC" id="1.8.5.1"/>
    </reaction>
</comment>
<dbReference type="EC" id="2.5.1.18" evidence="3"/>